<gene>
    <name evidence="3" type="ORF">WM43_05925</name>
</gene>
<reference evidence="3 4" key="1">
    <citation type="journal article" date="2016" name="J. Clin. Microbiol.">
        <title>Detection and Whole-Genome Sequencing of Carbapenemase-Producing Aeromonas hydrophila Isolates from Routine Perirectal Surveillance Culture.</title>
        <authorList>
            <person name="Hughes H.Y."/>
            <person name="Conlan S.P."/>
            <person name="Lau A.F."/>
            <person name="Dekker J.P."/>
            <person name="Michelin A.V."/>
            <person name="Youn J.H."/>
            <person name="Henderson D.K."/>
            <person name="Frank K.M."/>
            <person name="Segre J.A."/>
            <person name="Palmore T.N."/>
        </authorList>
    </citation>
    <scope>NUCLEOTIDE SEQUENCE [LARGE SCALE GENOMIC DNA]</scope>
    <source>
        <strain evidence="3 4">AVNIH1</strain>
    </source>
</reference>
<accession>A0AAC9FL75</accession>
<dbReference type="EMBL" id="CP014774">
    <property type="protein sequence ID" value="ANB52231.1"/>
    <property type="molecule type" value="Genomic_DNA"/>
</dbReference>
<dbReference type="Pfam" id="PF13579">
    <property type="entry name" value="Glyco_trans_4_4"/>
    <property type="match status" value="1"/>
</dbReference>
<dbReference type="SUPFAM" id="SSF53756">
    <property type="entry name" value="UDP-Glycosyltransferase/glycogen phosphorylase"/>
    <property type="match status" value="1"/>
</dbReference>
<evidence type="ECO:0000313" key="4">
    <source>
        <dbReference type="Proteomes" id="UP000076809"/>
    </source>
</evidence>
<dbReference type="InterPro" id="IPR001296">
    <property type="entry name" value="Glyco_trans_1"/>
</dbReference>
<dbReference type="PANTHER" id="PTHR12526">
    <property type="entry name" value="GLYCOSYLTRANSFERASE"/>
    <property type="match status" value="1"/>
</dbReference>
<name>A0AAC9FL75_AERVE</name>
<dbReference type="AlphaFoldDB" id="A0AAC9FL75"/>
<feature type="domain" description="Glycosyltransferase subfamily 4-like N-terminal" evidence="2">
    <location>
        <begin position="29"/>
        <end position="205"/>
    </location>
</feature>
<evidence type="ECO:0000313" key="3">
    <source>
        <dbReference type="EMBL" id="ANB52231.1"/>
    </source>
</evidence>
<dbReference type="GO" id="GO:0016757">
    <property type="term" value="F:glycosyltransferase activity"/>
    <property type="evidence" value="ECO:0007669"/>
    <property type="project" value="InterPro"/>
</dbReference>
<dbReference type="Pfam" id="PF00534">
    <property type="entry name" value="Glycos_transf_1"/>
    <property type="match status" value="1"/>
</dbReference>
<feature type="domain" description="Glycosyl transferase family 1" evidence="1">
    <location>
        <begin position="224"/>
        <end position="385"/>
    </location>
</feature>
<dbReference type="Gene3D" id="3.40.50.2000">
    <property type="entry name" value="Glycogen Phosphorylase B"/>
    <property type="match status" value="2"/>
</dbReference>
<dbReference type="GO" id="GO:1901135">
    <property type="term" value="P:carbohydrate derivative metabolic process"/>
    <property type="evidence" value="ECO:0007669"/>
    <property type="project" value="UniProtKB-ARBA"/>
</dbReference>
<dbReference type="Proteomes" id="UP000076809">
    <property type="component" value="Chromosome"/>
</dbReference>
<organism evidence="3 4">
    <name type="scientific">Aeromonas veronii</name>
    <dbReference type="NCBI Taxonomy" id="654"/>
    <lineage>
        <taxon>Bacteria</taxon>
        <taxon>Pseudomonadati</taxon>
        <taxon>Pseudomonadota</taxon>
        <taxon>Gammaproteobacteria</taxon>
        <taxon>Aeromonadales</taxon>
        <taxon>Aeromonadaceae</taxon>
        <taxon>Aeromonas</taxon>
    </lineage>
</organism>
<evidence type="ECO:0000259" key="2">
    <source>
        <dbReference type="Pfam" id="PF13579"/>
    </source>
</evidence>
<sequence length="409" mass="44674">MITVGVNLKILIVTQWFDPEPTFKGLLFAKTLVDNGHQVEVITGFPNYPGGKVYDGYKINAYQKELIDGVVVHRVPLYPSHDGSAFKRIFNYISFAASSLLCGLFKVSKPDVIYSYHPPLTTSLAALFIGMFRRVPFITDIQDLWPDTLAATGMLTNSKALAIVDKVCHFVYRRAAKIVVLSPGFKKRLVAKGIPDSKIEIIYNWCDESALIHSRATQLSLPANDKLNIVFAGNLGFAQGLPAIVEAAHLLSQRNVSANIVLIGDGVAKAAAQQQVAELQLDNIFFLPRVTMQEVGTLLKAADALLVHLTDDELFSITIPSRTQAYLAVGKPIVMGVDGDAAKLIENAQAGVCCKANSAQSLANAVEQLVALNTDERQQMASNAHDFYHKHLSLAHGVKKFVAVFEEVK</sequence>
<protein>
    <submittedName>
        <fullName evidence="3">Glycosyltransferase WbuB</fullName>
    </submittedName>
</protein>
<dbReference type="PANTHER" id="PTHR12526:SF622">
    <property type="entry name" value="GLYCOSYLTRANSFERASE (GROUP I)"/>
    <property type="match status" value="1"/>
</dbReference>
<evidence type="ECO:0000259" key="1">
    <source>
        <dbReference type="Pfam" id="PF00534"/>
    </source>
</evidence>
<dbReference type="InterPro" id="IPR028098">
    <property type="entry name" value="Glyco_trans_4-like_N"/>
</dbReference>
<dbReference type="CDD" id="cd03794">
    <property type="entry name" value="GT4_WbuB-like"/>
    <property type="match status" value="1"/>
</dbReference>
<proteinExistence type="predicted"/>